<dbReference type="InterPro" id="IPR024978">
    <property type="entry name" value="Homeodomain_phBC6A51-type"/>
</dbReference>
<dbReference type="InterPro" id="IPR009057">
    <property type="entry name" value="Homeodomain-like_sf"/>
</dbReference>
<evidence type="ECO:0000313" key="3">
    <source>
        <dbReference type="Proteomes" id="UP001596410"/>
    </source>
</evidence>
<dbReference type="RefSeq" id="WP_204709687.1">
    <property type="nucleotide sequence ID" value="NZ_JBHSZV010000032.1"/>
</dbReference>
<reference evidence="3" key="1">
    <citation type="journal article" date="2019" name="Int. J. Syst. Evol. Microbiol.">
        <title>The Global Catalogue of Microorganisms (GCM) 10K type strain sequencing project: providing services to taxonomists for standard genome sequencing and annotation.</title>
        <authorList>
            <consortium name="The Broad Institute Genomics Platform"/>
            <consortium name="The Broad Institute Genome Sequencing Center for Infectious Disease"/>
            <person name="Wu L."/>
            <person name="Ma J."/>
        </authorList>
    </citation>
    <scope>NUCLEOTIDE SEQUENCE [LARGE SCALE GENOMIC DNA]</scope>
    <source>
        <strain evidence="3">CGMCC 4.1621</strain>
    </source>
</reference>
<feature type="domain" description="Homeodomain phBC6A51-type" evidence="1">
    <location>
        <begin position="16"/>
        <end position="130"/>
    </location>
</feature>
<name>A0ABW2EKC2_9BACI</name>
<organism evidence="2 3">
    <name type="scientific">Halobacillus seohaensis</name>
    <dbReference type="NCBI Taxonomy" id="447421"/>
    <lineage>
        <taxon>Bacteria</taxon>
        <taxon>Bacillati</taxon>
        <taxon>Bacillota</taxon>
        <taxon>Bacilli</taxon>
        <taxon>Bacillales</taxon>
        <taxon>Bacillaceae</taxon>
        <taxon>Halobacillus</taxon>
    </lineage>
</organism>
<evidence type="ECO:0000313" key="2">
    <source>
        <dbReference type="EMBL" id="MFC7062748.1"/>
    </source>
</evidence>
<accession>A0ABW2EKC2</accession>
<comment type="caution">
    <text evidence="2">The sequence shown here is derived from an EMBL/GenBank/DDBJ whole genome shotgun (WGS) entry which is preliminary data.</text>
</comment>
<evidence type="ECO:0000259" key="1">
    <source>
        <dbReference type="Pfam" id="PF13022"/>
    </source>
</evidence>
<keyword evidence="3" id="KW-1185">Reference proteome</keyword>
<sequence length="150" mass="17169">MSMTIKEYEAALNDPRKVKAANLLVNNDYATKAERRNQDEIAEDAGVTRQTLYNWRTEDVLFVKYMESLSEVRLAQYRSLADAQLINLIRGTSNNGTPSVKGLEMFYKLQGRLTERSEVVQVGEDERKATPVSDEQIEKELSELQSKLKH</sequence>
<gene>
    <name evidence="2" type="ORF">ACFQIC_12885</name>
</gene>
<dbReference type="Gene3D" id="1.10.10.60">
    <property type="entry name" value="Homeodomain-like"/>
    <property type="match status" value="1"/>
</dbReference>
<protein>
    <submittedName>
        <fullName evidence="2">PhBC6A51 family helix-turn-helix protein</fullName>
    </submittedName>
</protein>
<dbReference type="SUPFAM" id="SSF46689">
    <property type="entry name" value="Homeodomain-like"/>
    <property type="match status" value="1"/>
</dbReference>
<dbReference type="EMBL" id="JBHSZV010000032">
    <property type="protein sequence ID" value="MFC7062748.1"/>
    <property type="molecule type" value="Genomic_DNA"/>
</dbReference>
<proteinExistence type="predicted"/>
<dbReference type="Pfam" id="PF13022">
    <property type="entry name" value="HTH_Tnp_1_2"/>
    <property type="match status" value="1"/>
</dbReference>
<dbReference type="Proteomes" id="UP001596410">
    <property type="component" value="Unassembled WGS sequence"/>
</dbReference>